<reference evidence="2" key="3">
    <citation type="submission" date="2015-02" db="UniProtKB">
        <authorList>
            <consortium name="EnsemblProtists"/>
        </authorList>
    </citation>
    <scope>IDENTIFICATION</scope>
    <source>
        <strain evidence="2">DAOM BR144</strain>
    </source>
</reference>
<dbReference type="EnsemblProtists" id="PYU1_T001411">
    <property type="protein sequence ID" value="PYU1_T001411"/>
    <property type="gene ID" value="PYU1_G001411"/>
</dbReference>
<feature type="compositionally biased region" description="Polar residues" evidence="1">
    <location>
        <begin position="291"/>
        <end position="306"/>
    </location>
</feature>
<dbReference type="EMBL" id="GL376626">
    <property type="status" value="NOT_ANNOTATED_CDS"/>
    <property type="molecule type" value="Genomic_DNA"/>
</dbReference>
<feature type="compositionally biased region" description="Acidic residues" evidence="1">
    <location>
        <begin position="339"/>
        <end position="349"/>
    </location>
</feature>
<feature type="compositionally biased region" description="Low complexity" evidence="1">
    <location>
        <begin position="311"/>
        <end position="322"/>
    </location>
</feature>
<dbReference type="HOGENOM" id="CLU_029409_0_0_1"/>
<sequence length="611" mass="66296">MSADDGGGREAPRSSPLLLLHERMNFQSTPRGAGHASELSLEEALAFFDGYDEHGELSGGAYAAPPSSSAMSMNPPMAMAQQQHGGSGMAMHPMGDSDVLMMDDAANAFLHGAGGADALFLQSGAICGAGNTGTGGEDDADFRIDMMTASLLQPMHIGTASREENADAACWEATPMQALLASELPPTALETMSVKPTATVDFAVSTTSASKAKKRTTITKKAKISANVSTALVVPPPTKAQKTTTMTTSAATGTTSSSTKRVRRQKEELLYLRTKVVELEERLQQLKRVNGETNSSKGSPVNSNCENADGSASPTITAPTTSNDQSPVSSHKEKAQKDDETETEEDDDAVPAISPALLASVWENVADRQYKERLRAEQQNKKLKTMLEGQIKLATSLEKILKKRPNMEVLYPDTESKPPKAQRVIAYEESDADIFKTQVEAVEKAYPDVDEVMENTGFFTSEETRHDRAESTEDTIQRTFGLNLDEGDLKVDLRGKHTLRKYIEDDRVVIVWKSLIEPLSLPSKVKGLRFHDIGYLVAQRSESNPIGSTLIKAYGNMSPVLPEETGDQDEQIGVLTDFVINCHESNVALCTQLVNDLLVEEEWKTTIPVIL</sequence>
<evidence type="ECO:0000256" key="1">
    <source>
        <dbReference type="SAM" id="MobiDB-lite"/>
    </source>
</evidence>
<name>K3W8X0_GLOUD</name>
<protein>
    <recommendedName>
        <fullName evidence="4">M96 mating-specific protein family</fullName>
    </recommendedName>
</protein>
<evidence type="ECO:0000313" key="2">
    <source>
        <dbReference type="EnsemblProtists" id="PYU1_T001411"/>
    </source>
</evidence>
<feature type="region of interest" description="Disordered" evidence="1">
    <location>
        <begin position="289"/>
        <end position="349"/>
    </location>
</feature>
<dbReference type="eggNOG" id="ENOG502R9W6">
    <property type="taxonomic scope" value="Eukaryota"/>
</dbReference>
<evidence type="ECO:0000313" key="3">
    <source>
        <dbReference type="Proteomes" id="UP000019132"/>
    </source>
</evidence>
<feature type="region of interest" description="Disordered" evidence="1">
    <location>
        <begin position="237"/>
        <end position="264"/>
    </location>
</feature>
<keyword evidence="3" id="KW-1185">Reference proteome</keyword>
<dbReference type="Proteomes" id="UP000019132">
    <property type="component" value="Unassembled WGS sequence"/>
</dbReference>
<dbReference type="PANTHER" id="PTHR35796:SF3">
    <property type="entry name" value="BHLH DOMAIN-CONTAINING PROTEIN"/>
    <property type="match status" value="1"/>
</dbReference>
<dbReference type="InParanoid" id="K3W8X0"/>
<reference evidence="3" key="2">
    <citation type="submission" date="2010-04" db="EMBL/GenBank/DDBJ databases">
        <authorList>
            <person name="Buell R."/>
            <person name="Hamilton J."/>
            <person name="Hostetler J."/>
        </authorList>
    </citation>
    <scope>NUCLEOTIDE SEQUENCE [LARGE SCALE GENOMIC DNA]</scope>
    <source>
        <strain evidence="3">DAOM:BR144</strain>
    </source>
</reference>
<evidence type="ECO:0008006" key="4">
    <source>
        <dbReference type="Google" id="ProtNLM"/>
    </source>
</evidence>
<accession>K3W8X0</accession>
<dbReference type="AlphaFoldDB" id="K3W8X0"/>
<reference evidence="3" key="1">
    <citation type="journal article" date="2010" name="Genome Biol.">
        <title>Genome sequence of the necrotrophic plant pathogen Pythium ultimum reveals original pathogenicity mechanisms and effector repertoire.</title>
        <authorList>
            <person name="Levesque C.A."/>
            <person name="Brouwer H."/>
            <person name="Cano L."/>
            <person name="Hamilton J.P."/>
            <person name="Holt C."/>
            <person name="Huitema E."/>
            <person name="Raffaele S."/>
            <person name="Robideau G.P."/>
            <person name="Thines M."/>
            <person name="Win J."/>
            <person name="Zerillo M.M."/>
            <person name="Beakes G.W."/>
            <person name="Boore J.L."/>
            <person name="Busam D."/>
            <person name="Dumas B."/>
            <person name="Ferriera S."/>
            <person name="Fuerstenberg S.I."/>
            <person name="Gachon C.M."/>
            <person name="Gaulin E."/>
            <person name="Govers F."/>
            <person name="Grenville-Briggs L."/>
            <person name="Horner N."/>
            <person name="Hostetler J."/>
            <person name="Jiang R.H."/>
            <person name="Johnson J."/>
            <person name="Krajaejun T."/>
            <person name="Lin H."/>
            <person name="Meijer H.J."/>
            <person name="Moore B."/>
            <person name="Morris P."/>
            <person name="Phuntmart V."/>
            <person name="Puiu D."/>
            <person name="Shetty J."/>
            <person name="Stajich J.E."/>
            <person name="Tripathy S."/>
            <person name="Wawra S."/>
            <person name="van West P."/>
            <person name="Whitty B.R."/>
            <person name="Coutinho P.M."/>
            <person name="Henrissat B."/>
            <person name="Martin F."/>
            <person name="Thomas P.D."/>
            <person name="Tyler B.M."/>
            <person name="De Vries R.P."/>
            <person name="Kamoun S."/>
            <person name="Yandell M."/>
            <person name="Tisserat N."/>
            <person name="Buell C.R."/>
        </authorList>
    </citation>
    <scope>NUCLEOTIDE SEQUENCE</scope>
    <source>
        <strain evidence="3">DAOM:BR144</strain>
    </source>
</reference>
<organism evidence="2 3">
    <name type="scientific">Globisporangium ultimum (strain ATCC 200006 / CBS 805.95 / DAOM BR144)</name>
    <name type="common">Pythium ultimum</name>
    <dbReference type="NCBI Taxonomy" id="431595"/>
    <lineage>
        <taxon>Eukaryota</taxon>
        <taxon>Sar</taxon>
        <taxon>Stramenopiles</taxon>
        <taxon>Oomycota</taxon>
        <taxon>Peronosporomycetes</taxon>
        <taxon>Pythiales</taxon>
        <taxon>Pythiaceae</taxon>
        <taxon>Globisporangium</taxon>
    </lineage>
</organism>
<dbReference type="VEuPathDB" id="FungiDB:PYU1_G001411"/>
<dbReference type="PANTHER" id="PTHR35796">
    <property type="entry name" value="HYPOTHETICAL CYTOSOLIC PROTEIN"/>
    <property type="match status" value="1"/>
</dbReference>
<proteinExistence type="predicted"/>
<feature type="compositionally biased region" description="Low complexity" evidence="1">
    <location>
        <begin position="239"/>
        <end position="259"/>
    </location>
</feature>